<feature type="transmembrane region" description="Helical" evidence="6">
    <location>
        <begin position="240"/>
        <end position="263"/>
    </location>
</feature>
<evidence type="ECO:0000256" key="6">
    <source>
        <dbReference type="SAM" id="Phobius"/>
    </source>
</evidence>
<feature type="transmembrane region" description="Helical" evidence="6">
    <location>
        <begin position="115"/>
        <end position="132"/>
    </location>
</feature>
<gene>
    <name evidence="7" type="ORF">GMC75_00195</name>
</gene>
<dbReference type="SUPFAM" id="SSF103473">
    <property type="entry name" value="MFS general substrate transporter"/>
    <property type="match status" value="1"/>
</dbReference>
<proteinExistence type="predicted"/>
<keyword evidence="5 6" id="KW-0472">Membrane</keyword>
<dbReference type="PANTHER" id="PTHR23513">
    <property type="entry name" value="INTEGRAL MEMBRANE EFFLUX PROTEIN-RELATED"/>
    <property type="match status" value="1"/>
</dbReference>
<evidence type="ECO:0000256" key="5">
    <source>
        <dbReference type="ARBA" id="ARBA00023136"/>
    </source>
</evidence>
<dbReference type="Gene3D" id="1.20.1250.20">
    <property type="entry name" value="MFS general substrate transporter like domains"/>
    <property type="match status" value="1"/>
</dbReference>
<keyword evidence="4 6" id="KW-1133">Transmembrane helix</keyword>
<feature type="transmembrane region" description="Helical" evidence="6">
    <location>
        <begin position="309"/>
        <end position="329"/>
    </location>
</feature>
<protein>
    <submittedName>
        <fullName evidence="7">MFS transporter</fullName>
    </submittedName>
</protein>
<comment type="subcellular location">
    <subcellularLocation>
        <location evidence="1">Cell membrane</location>
        <topology evidence="1">Multi-pass membrane protein</topology>
    </subcellularLocation>
</comment>
<keyword evidence="3 6" id="KW-0812">Transmembrane</keyword>
<dbReference type="Pfam" id="PF07690">
    <property type="entry name" value="MFS_1"/>
    <property type="match status" value="1"/>
</dbReference>
<evidence type="ECO:0000256" key="4">
    <source>
        <dbReference type="ARBA" id="ARBA00022989"/>
    </source>
</evidence>
<evidence type="ECO:0000256" key="2">
    <source>
        <dbReference type="ARBA" id="ARBA00022475"/>
    </source>
</evidence>
<feature type="transmembrane region" description="Helical" evidence="6">
    <location>
        <begin position="153"/>
        <end position="178"/>
    </location>
</feature>
<sequence>MLTRMEGINIKNLITDQMSNRQIIKDFISSFISSLSGKAFNFALGLMLLDQTKSAMSFGINMIIYPLVSLIFLVPIGNLVDRYRHKKILIYNFIFRLIIFLLFYAFYFLTNSSTILYLVIPFVIFHSITVNINDTCYSASIHELVNDKKIQRLSSVTQTAIAIATMLSPAIGVILYNWLGFSGFILIEIIANLLSLGVLLTMKFFYENEEQEAKIKQNEKHQQGFKEIIRFLKENQIVKYIILVSVVLNFFYTSISIGVPFVVKEQLLLDNATVGILETMSAVGMLLASVSMSLLPDKKENNTLLSNRIRIPLFLLTIAIVGLGITFAITNTQVIISSVGGLFMGIIAFTLVILNIVVMTYLQSSIETNYLGRVMSTLFTLNTSIMPIGTIVFTYLFQKEINGGLIFVFGGVSLLIYTMIMLPRIYRILKKEHIY</sequence>
<dbReference type="AlphaFoldDB" id="A0A6I3P1F6"/>
<dbReference type="CDD" id="cd06173">
    <property type="entry name" value="MFS_MefA_like"/>
    <property type="match status" value="1"/>
</dbReference>
<feature type="transmembrane region" description="Helical" evidence="6">
    <location>
        <begin position="27"/>
        <end position="49"/>
    </location>
</feature>
<dbReference type="EMBL" id="WMYS01000001">
    <property type="protein sequence ID" value="MTR40148.1"/>
    <property type="molecule type" value="Genomic_DNA"/>
</dbReference>
<feature type="transmembrane region" description="Helical" evidence="6">
    <location>
        <begin position="55"/>
        <end position="76"/>
    </location>
</feature>
<comment type="caution">
    <text evidence="7">The sequence shown here is derived from an EMBL/GenBank/DDBJ whole genome shotgun (WGS) entry which is preliminary data.</text>
</comment>
<feature type="transmembrane region" description="Helical" evidence="6">
    <location>
        <begin position="88"/>
        <end position="109"/>
    </location>
</feature>
<evidence type="ECO:0000313" key="8">
    <source>
        <dbReference type="Proteomes" id="UP000430295"/>
    </source>
</evidence>
<keyword evidence="2" id="KW-1003">Cell membrane</keyword>
<dbReference type="InterPro" id="IPR011701">
    <property type="entry name" value="MFS"/>
</dbReference>
<feature type="transmembrane region" description="Helical" evidence="6">
    <location>
        <begin position="184"/>
        <end position="206"/>
    </location>
</feature>
<dbReference type="InterPro" id="IPR036259">
    <property type="entry name" value="MFS_trans_sf"/>
</dbReference>
<reference evidence="7 8" key="1">
    <citation type="journal article" date="2019" name="Nat. Med.">
        <title>A library of human gut bacterial isolates paired with longitudinal multiomics data enables mechanistic microbiome research.</title>
        <authorList>
            <person name="Poyet M."/>
            <person name="Groussin M."/>
            <person name="Gibbons S.M."/>
            <person name="Avila-Pacheco J."/>
            <person name="Jiang X."/>
            <person name="Kearney S.M."/>
            <person name="Perrotta A.R."/>
            <person name="Berdy B."/>
            <person name="Zhao S."/>
            <person name="Lieberman T.D."/>
            <person name="Swanson P.K."/>
            <person name="Smith M."/>
            <person name="Roesemann S."/>
            <person name="Alexander J.E."/>
            <person name="Rich S.A."/>
            <person name="Livny J."/>
            <person name="Vlamakis H."/>
            <person name="Clish C."/>
            <person name="Bullock K."/>
            <person name="Deik A."/>
            <person name="Scott J."/>
            <person name="Pierce K.A."/>
            <person name="Xavier R.J."/>
            <person name="Alm E.J."/>
        </authorList>
    </citation>
    <scope>NUCLEOTIDE SEQUENCE [LARGE SCALE GENOMIC DNA]</scope>
    <source>
        <strain evidence="7 8">BIOML-A18</strain>
    </source>
</reference>
<evidence type="ECO:0000256" key="3">
    <source>
        <dbReference type="ARBA" id="ARBA00022692"/>
    </source>
</evidence>
<feature type="transmembrane region" description="Helical" evidence="6">
    <location>
        <begin position="403"/>
        <end position="422"/>
    </location>
</feature>
<name>A0A6I3P1F6_STRPA</name>
<organism evidence="7 8">
    <name type="scientific">Streptococcus parasanguinis</name>
    <dbReference type="NCBI Taxonomy" id="1318"/>
    <lineage>
        <taxon>Bacteria</taxon>
        <taxon>Bacillati</taxon>
        <taxon>Bacillota</taxon>
        <taxon>Bacilli</taxon>
        <taxon>Lactobacillales</taxon>
        <taxon>Streptococcaceae</taxon>
        <taxon>Streptococcus</taxon>
    </lineage>
</organism>
<accession>A0A6I3P1F6</accession>
<evidence type="ECO:0000256" key="1">
    <source>
        <dbReference type="ARBA" id="ARBA00004651"/>
    </source>
</evidence>
<dbReference type="GO" id="GO:0022857">
    <property type="term" value="F:transmembrane transporter activity"/>
    <property type="evidence" value="ECO:0007669"/>
    <property type="project" value="InterPro"/>
</dbReference>
<dbReference type="GO" id="GO:0005886">
    <property type="term" value="C:plasma membrane"/>
    <property type="evidence" value="ECO:0007669"/>
    <property type="project" value="UniProtKB-SubCell"/>
</dbReference>
<feature type="transmembrane region" description="Helical" evidence="6">
    <location>
        <begin position="335"/>
        <end position="362"/>
    </location>
</feature>
<feature type="transmembrane region" description="Helical" evidence="6">
    <location>
        <begin position="275"/>
        <end position="297"/>
    </location>
</feature>
<feature type="transmembrane region" description="Helical" evidence="6">
    <location>
        <begin position="374"/>
        <end position="397"/>
    </location>
</feature>
<dbReference type="Proteomes" id="UP000430295">
    <property type="component" value="Unassembled WGS sequence"/>
</dbReference>
<dbReference type="PANTHER" id="PTHR23513:SF6">
    <property type="entry name" value="MAJOR FACILITATOR SUPERFAMILY ASSOCIATED DOMAIN-CONTAINING PROTEIN"/>
    <property type="match status" value="1"/>
</dbReference>
<evidence type="ECO:0000313" key="7">
    <source>
        <dbReference type="EMBL" id="MTR40148.1"/>
    </source>
</evidence>